<keyword evidence="1" id="KW-0614">Plasmid</keyword>
<dbReference type="AlphaFoldDB" id="A0A223DQF6"/>
<evidence type="ECO:0000313" key="1">
    <source>
        <dbReference type="EMBL" id="ASS84943.1"/>
    </source>
</evidence>
<reference evidence="1" key="1">
    <citation type="submission" date="2019-05" db="EMBL/GenBank/DDBJ databases">
        <title>Complete sequence of plasmid p447-IMP harbouring the metallo-beta-lactamase gene blaIMP-8.</title>
        <authorList>
            <person name="Zhan Z."/>
            <person name="Feng J."/>
            <person name="Jiang X."/>
            <person name="Liang Q."/>
            <person name="Liang L."/>
            <person name="Yuan M."/>
            <person name="Fang H."/>
            <person name="Li P."/>
            <person name="Zhou D."/>
        </authorList>
    </citation>
    <scope>NUCLEOTIDE SEQUENCE</scope>
    <source>
        <strain evidence="1">447</strain>
        <plasmid evidence="1">p447-IMP</plasmid>
    </source>
</reference>
<dbReference type="RefSeq" id="WP_172690098.1">
    <property type="nucleotide sequence ID" value="NZ_KY978631.1"/>
</dbReference>
<protein>
    <submittedName>
        <fullName evidence="1">Uncharacterized protein</fullName>
    </submittedName>
</protein>
<proteinExistence type="predicted"/>
<organism evidence="1">
    <name type="scientific">Klebsiella pneumoniae</name>
    <dbReference type="NCBI Taxonomy" id="573"/>
    <lineage>
        <taxon>Bacteria</taxon>
        <taxon>Pseudomonadati</taxon>
        <taxon>Pseudomonadota</taxon>
        <taxon>Gammaproteobacteria</taxon>
        <taxon>Enterobacterales</taxon>
        <taxon>Enterobacteriaceae</taxon>
        <taxon>Klebsiella/Raoultella group</taxon>
        <taxon>Klebsiella</taxon>
        <taxon>Klebsiella pneumoniae complex</taxon>
    </lineage>
</organism>
<geneLocation type="plasmid" evidence="1">
    <name>p447-IMP</name>
</geneLocation>
<accession>A0A223DQF6</accession>
<name>A0A223DQF6_KLEPN</name>
<dbReference type="EMBL" id="KY978631">
    <property type="protein sequence ID" value="ASS84943.1"/>
    <property type="molecule type" value="Genomic_DNA"/>
</dbReference>
<sequence length="161" mass="19016">MKPQRYPSSIIKVGAILYKAFGWVDDDGKCHIDVDEWHVRSIQNRTVSKYFDTKKTVISLVHRLDNITWKNGKWLTNFPVHYRQKFYENEPLPNGFYTTQNMALRYALESTYQNIKWYQEEKAAGLWSADHEKEYNGELKLVKIIKSRITRLKNLKSGGKV</sequence>